<protein>
    <recommendedName>
        <fullName evidence="3">Alcohol dehydrogenase</fullName>
    </recommendedName>
</protein>
<evidence type="ECO:0000313" key="1">
    <source>
        <dbReference type="EMBL" id="GHO41999.1"/>
    </source>
</evidence>
<reference evidence="1" key="1">
    <citation type="submission" date="2020-10" db="EMBL/GenBank/DDBJ databases">
        <title>Taxonomic study of unclassified bacteria belonging to the class Ktedonobacteria.</title>
        <authorList>
            <person name="Yabe S."/>
            <person name="Wang C.M."/>
            <person name="Zheng Y."/>
            <person name="Sakai Y."/>
            <person name="Cavaletti L."/>
            <person name="Monciardini P."/>
            <person name="Donadio S."/>
        </authorList>
    </citation>
    <scope>NUCLEOTIDE SEQUENCE</scope>
    <source>
        <strain evidence="1">SOSP1-1</strain>
    </source>
</reference>
<dbReference type="AlphaFoldDB" id="A0A8J3HR00"/>
<accession>A0A8J3HR00</accession>
<name>A0A8J3HR00_9CHLR</name>
<dbReference type="RefSeq" id="WP_220191595.1">
    <property type="nucleotide sequence ID" value="NZ_BNJF01000001.1"/>
</dbReference>
<keyword evidence="2" id="KW-1185">Reference proteome</keyword>
<comment type="caution">
    <text evidence="1">The sequence shown here is derived from an EMBL/GenBank/DDBJ whole genome shotgun (WGS) entry which is preliminary data.</text>
</comment>
<dbReference type="EMBL" id="BNJF01000001">
    <property type="protein sequence ID" value="GHO41999.1"/>
    <property type="molecule type" value="Genomic_DNA"/>
</dbReference>
<evidence type="ECO:0000313" key="2">
    <source>
        <dbReference type="Proteomes" id="UP000612362"/>
    </source>
</evidence>
<sequence length="72" mass="7907">MPAAVLRSSGLEIYGSGAGTAPVERIMEAMPQFIAYAVSGKLHIDVKTVHLSQVENAWHDKDDDNRRIVFVP</sequence>
<organism evidence="1 2">
    <name type="scientific">Ktedonospora formicarum</name>
    <dbReference type="NCBI Taxonomy" id="2778364"/>
    <lineage>
        <taxon>Bacteria</taxon>
        <taxon>Bacillati</taxon>
        <taxon>Chloroflexota</taxon>
        <taxon>Ktedonobacteria</taxon>
        <taxon>Ktedonobacterales</taxon>
        <taxon>Ktedonobacteraceae</taxon>
        <taxon>Ktedonospora</taxon>
    </lineage>
</organism>
<gene>
    <name evidence="1" type="ORF">KSX_01620</name>
</gene>
<proteinExistence type="predicted"/>
<evidence type="ECO:0008006" key="3">
    <source>
        <dbReference type="Google" id="ProtNLM"/>
    </source>
</evidence>
<dbReference type="Proteomes" id="UP000612362">
    <property type="component" value="Unassembled WGS sequence"/>
</dbReference>